<evidence type="ECO:0000256" key="2">
    <source>
        <dbReference type="ARBA" id="ARBA00007663"/>
    </source>
</evidence>
<dbReference type="GO" id="GO:0008033">
    <property type="term" value="P:tRNA processing"/>
    <property type="evidence" value="ECO:0007669"/>
    <property type="project" value="UniProtKB-KW"/>
</dbReference>
<keyword evidence="5 13" id="KW-0963">Cytoplasm</keyword>
<dbReference type="EMBL" id="JACIDO010000002">
    <property type="protein sequence ID" value="MBB3934997.1"/>
    <property type="molecule type" value="Genomic_DNA"/>
</dbReference>
<dbReference type="Gene3D" id="3.40.50.11030">
    <property type="entry name" value="Threonylcarbamoyl-AMP synthase, C-terminal domain"/>
    <property type="match status" value="1"/>
</dbReference>
<feature type="binding site" evidence="14">
    <location>
        <position position="56"/>
    </location>
    <ligand>
        <name>ATP</name>
        <dbReference type="ChEBI" id="CHEBI:30616"/>
    </ligand>
</feature>
<dbReference type="GO" id="GO:0061710">
    <property type="term" value="F:L-threonylcarbamoyladenylate synthase"/>
    <property type="evidence" value="ECO:0007669"/>
    <property type="project" value="UniProtKB-EC"/>
</dbReference>
<dbReference type="GO" id="GO:0005524">
    <property type="term" value="F:ATP binding"/>
    <property type="evidence" value="ECO:0007669"/>
    <property type="project" value="UniProtKB-UniRule"/>
</dbReference>
<dbReference type="InterPro" id="IPR038385">
    <property type="entry name" value="Sua5/YwlC_C"/>
</dbReference>
<feature type="binding site" evidence="14">
    <location>
        <position position="116"/>
    </location>
    <ligand>
        <name>ATP</name>
        <dbReference type="ChEBI" id="CHEBI:30616"/>
    </ligand>
</feature>
<dbReference type="Proteomes" id="UP000531216">
    <property type="component" value="Unassembled WGS sequence"/>
</dbReference>
<evidence type="ECO:0000256" key="11">
    <source>
        <dbReference type="ARBA" id="ARBA00029774"/>
    </source>
</evidence>
<dbReference type="GO" id="GO:0000049">
    <property type="term" value="F:tRNA binding"/>
    <property type="evidence" value="ECO:0007669"/>
    <property type="project" value="TreeGrafter"/>
</dbReference>
<evidence type="ECO:0000313" key="17">
    <source>
        <dbReference type="Proteomes" id="UP000531216"/>
    </source>
</evidence>
<evidence type="ECO:0000256" key="6">
    <source>
        <dbReference type="ARBA" id="ARBA00022679"/>
    </source>
</evidence>
<dbReference type="AlphaFoldDB" id="A0A7W6FUG3"/>
<dbReference type="PROSITE" id="PS51163">
    <property type="entry name" value="YRDC"/>
    <property type="match status" value="1"/>
</dbReference>
<comment type="function">
    <text evidence="13">Required for the formation of a threonylcarbamoyl group on adenosine at position 37 (t(6)A37) in tRNAs that read codons beginning with adenine.</text>
</comment>
<evidence type="ECO:0000256" key="9">
    <source>
        <dbReference type="ARBA" id="ARBA00022741"/>
    </source>
</evidence>
<evidence type="ECO:0000256" key="14">
    <source>
        <dbReference type="PIRSR" id="PIRSR004930-1"/>
    </source>
</evidence>
<dbReference type="Pfam" id="PF01300">
    <property type="entry name" value="Sua5_yciO_yrdC"/>
    <property type="match status" value="1"/>
</dbReference>
<comment type="similarity">
    <text evidence="2 13">Belongs to the SUA5 family.</text>
</comment>
<evidence type="ECO:0000313" key="16">
    <source>
        <dbReference type="EMBL" id="MBB3934997.1"/>
    </source>
</evidence>
<evidence type="ECO:0000256" key="12">
    <source>
        <dbReference type="ARBA" id="ARBA00048366"/>
    </source>
</evidence>
<dbReference type="InterPro" id="IPR050156">
    <property type="entry name" value="TC-AMP_synthase_SUA5"/>
</dbReference>
<feature type="binding site" evidence="14">
    <location>
        <position position="60"/>
    </location>
    <ligand>
        <name>ATP</name>
        <dbReference type="ChEBI" id="CHEBI:30616"/>
    </ligand>
</feature>
<dbReference type="SUPFAM" id="SSF55821">
    <property type="entry name" value="YrdC/RibB"/>
    <property type="match status" value="1"/>
</dbReference>
<comment type="subcellular location">
    <subcellularLocation>
        <location evidence="1 13">Cytoplasm</location>
    </subcellularLocation>
</comment>
<dbReference type="EC" id="2.7.7.87" evidence="3 13"/>
<dbReference type="GO" id="GO:0003725">
    <property type="term" value="F:double-stranded RNA binding"/>
    <property type="evidence" value="ECO:0007669"/>
    <property type="project" value="UniProtKB-UniRule"/>
</dbReference>
<feature type="binding site" evidence="14">
    <location>
        <position position="139"/>
    </location>
    <ligand>
        <name>L-threonine</name>
        <dbReference type="ChEBI" id="CHEBI:57926"/>
    </ligand>
</feature>
<dbReference type="PANTHER" id="PTHR17490:SF16">
    <property type="entry name" value="THREONYLCARBAMOYL-AMP SYNTHASE"/>
    <property type="match status" value="1"/>
</dbReference>
<dbReference type="Pfam" id="PF03481">
    <property type="entry name" value="Sua5_C"/>
    <property type="match status" value="1"/>
</dbReference>
<feature type="binding site" evidence="14">
    <location>
        <position position="228"/>
    </location>
    <ligand>
        <name>ATP</name>
        <dbReference type="ChEBI" id="CHEBI:30616"/>
    </ligand>
</feature>
<dbReference type="PIRSF" id="PIRSF004930">
    <property type="entry name" value="Tln_factor_SUA5"/>
    <property type="match status" value="1"/>
</dbReference>
<dbReference type="InterPro" id="IPR005145">
    <property type="entry name" value="Sua5_C"/>
</dbReference>
<reference evidence="16 17" key="1">
    <citation type="submission" date="2020-08" db="EMBL/GenBank/DDBJ databases">
        <title>Genomic Encyclopedia of Type Strains, Phase IV (KMG-IV): sequencing the most valuable type-strain genomes for metagenomic binning, comparative biology and taxonomic classification.</title>
        <authorList>
            <person name="Goeker M."/>
        </authorList>
    </citation>
    <scope>NUCLEOTIDE SEQUENCE [LARGE SCALE GENOMIC DNA]</scope>
    <source>
        <strain evidence="16 17">DSM 25024</strain>
    </source>
</reference>
<evidence type="ECO:0000256" key="4">
    <source>
        <dbReference type="ARBA" id="ARBA00015492"/>
    </source>
</evidence>
<organism evidence="16 17">
    <name type="scientific">Aureimonas phyllosphaerae</name>
    <dbReference type="NCBI Taxonomy" id="1166078"/>
    <lineage>
        <taxon>Bacteria</taxon>
        <taxon>Pseudomonadati</taxon>
        <taxon>Pseudomonadota</taxon>
        <taxon>Alphaproteobacteria</taxon>
        <taxon>Hyphomicrobiales</taxon>
        <taxon>Aurantimonadaceae</taxon>
        <taxon>Aureimonas</taxon>
    </lineage>
</organism>
<keyword evidence="10 13" id="KW-0067">ATP-binding</keyword>
<name>A0A7W6FUG3_9HYPH</name>
<dbReference type="InterPro" id="IPR010923">
    <property type="entry name" value="T(6)A37_SUA5"/>
</dbReference>
<evidence type="ECO:0000256" key="13">
    <source>
        <dbReference type="PIRNR" id="PIRNR004930"/>
    </source>
</evidence>
<feature type="binding site" evidence="14">
    <location>
        <position position="65"/>
    </location>
    <ligand>
        <name>L-threonine</name>
        <dbReference type="ChEBI" id="CHEBI:57926"/>
    </ligand>
</feature>
<protein>
    <recommendedName>
        <fullName evidence="4 13">Threonylcarbamoyl-AMP synthase</fullName>
        <shortName evidence="13">TC-AMP synthase</shortName>
        <ecNumber evidence="3 13">2.7.7.87</ecNumber>
    </recommendedName>
    <alternativeName>
        <fullName evidence="11 13">L-threonylcarbamoyladenylate synthase</fullName>
    </alternativeName>
</protein>
<feature type="binding site" evidence="14">
    <location>
        <position position="149"/>
    </location>
    <ligand>
        <name>ATP</name>
        <dbReference type="ChEBI" id="CHEBI:30616"/>
    </ligand>
</feature>
<keyword evidence="9 13" id="KW-0547">Nucleotide-binding</keyword>
<feature type="domain" description="YrdC-like" evidence="15">
    <location>
        <begin position="11"/>
        <end position="197"/>
    </location>
</feature>
<evidence type="ECO:0000256" key="8">
    <source>
        <dbReference type="ARBA" id="ARBA00022695"/>
    </source>
</evidence>
<dbReference type="Gene3D" id="3.90.870.10">
    <property type="entry name" value="DHBP synthase"/>
    <property type="match status" value="1"/>
</dbReference>
<keyword evidence="17" id="KW-1185">Reference proteome</keyword>
<keyword evidence="7 13" id="KW-0819">tRNA processing</keyword>
<comment type="catalytic activity">
    <reaction evidence="12 13">
        <text>L-threonine + hydrogencarbonate + ATP = L-threonylcarbamoyladenylate + diphosphate + H2O</text>
        <dbReference type="Rhea" id="RHEA:36407"/>
        <dbReference type="ChEBI" id="CHEBI:15377"/>
        <dbReference type="ChEBI" id="CHEBI:17544"/>
        <dbReference type="ChEBI" id="CHEBI:30616"/>
        <dbReference type="ChEBI" id="CHEBI:33019"/>
        <dbReference type="ChEBI" id="CHEBI:57926"/>
        <dbReference type="ChEBI" id="CHEBI:73682"/>
        <dbReference type="EC" id="2.7.7.87"/>
    </reaction>
</comment>
<evidence type="ECO:0000256" key="5">
    <source>
        <dbReference type="ARBA" id="ARBA00022490"/>
    </source>
</evidence>
<dbReference type="GO" id="GO:0006450">
    <property type="term" value="P:regulation of translational fidelity"/>
    <property type="evidence" value="ECO:0007669"/>
    <property type="project" value="TreeGrafter"/>
</dbReference>
<dbReference type="RefSeq" id="WP_244546006.1">
    <property type="nucleotide sequence ID" value="NZ_FOOA01000011.1"/>
</dbReference>
<dbReference type="NCBIfam" id="TIGR00057">
    <property type="entry name" value="L-threonylcarbamoyladenylate synthase"/>
    <property type="match status" value="1"/>
</dbReference>
<keyword evidence="6 13" id="KW-0808">Transferase</keyword>
<keyword evidence="8 13" id="KW-0548">Nucleotidyltransferase</keyword>
<proteinExistence type="inferred from homology"/>
<dbReference type="InterPro" id="IPR017945">
    <property type="entry name" value="DHBP_synth_RibB-like_a/b_dom"/>
</dbReference>
<dbReference type="GO" id="GO:0005737">
    <property type="term" value="C:cytoplasm"/>
    <property type="evidence" value="ECO:0007669"/>
    <property type="project" value="UniProtKB-SubCell"/>
</dbReference>
<comment type="caution">
    <text evidence="16">The sequence shown here is derived from an EMBL/GenBank/DDBJ whole genome shotgun (WGS) entry which is preliminary data.</text>
</comment>
<feature type="binding site" evidence="14">
    <location>
        <position position="141"/>
    </location>
    <ligand>
        <name>ATP</name>
        <dbReference type="ChEBI" id="CHEBI:30616"/>
    </ligand>
</feature>
<accession>A0A7W6FUG3</accession>
<feature type="binding site" evidence="14">
    <location>
        <position position="120"/>
    </location>
    <ligand>
        <name>L-threonine</name>
        <dbReference type="ChEBI" id="CHEBI:57926"/>
    </ligand>
</feature>
<sequence>METRTIPLQGEAAERDVAERLARGELVAVPTETVYGLAADAANGEAVARIFEAKGRPRFNPLIAHVTGRPMAERYAVTDALAHRLMEAFWPGPLTIVLPLRPGAPLHPLVTADLPTVALRSPQGGLSRILAYLDRAVAAPSANRSGRVSPTSAAHVLRTLDGRIEAVADGGAAAHGIESTIVQPGGDHVVLLRPGAVTAAEIEAASGLPVRRHDGHTIVAPGQMRSHYAPHGRVRLDAPEPLAGEHFVAFGRLPEAAAARAAAVFQLSETGDLREAASRLFDALSTFDAPEIERIAVAPIPREGLGEAINDRLSRAAADR</sequence>
<evidence type="ECO:0000256" key="10">
    <source>
        <dbReference type="ARBA" id="ARBA00022840"/>
    </source>
</evidence>
<feature type="binding site" evidence="14">
    <location>
        <position position="179"/>
    </location>
    <ligand>
        <name>L-threonine</name>
        <dbReference type="ChEBI" id="CHEBI:57926"/>
    </ligand>
</feature>
<dbReference type="InterPro" id="IPR006070">
    <property type="entry name" value="Sua5-like_dom"/>
</dbReference>
<dbReference type="PANTHER" id="PTHR17490">
    <property type="entry name" value="SUA5"/>
    <property type="match status" value="1"/>
</dbReference>
<evidence type="ECO:0000259" key="15">
    <source>
        <dbReference type="PROSITE" id="PS51163"/>
    </source>
</evidence>
<evidence type="ECO:0000256" key="3">
    <source>
        <dbReference type="ARBA" id="ARBA00012584"/>
    </source>
</evidence>
<feature type="binding site" evidence="14">
    <location>
        <position position="193"/>
    </location>
    <ligand>
        <name>ATP</name>
        <dbReference type="ChEBI" id="CHEBI:30616"/>
    </ligand>
</feature>
<evidence type="ECO:0000256" key="7">
    <source>
        <dbReference type="ARBA" id="ARBA00022694"/>
    </source>
</evidence>
<feature type="binding site" evidence="14">
    <location>
        <position position="33"/>
    </location>
    <ligand>
        <name>L-threonine</name>
        <dbReference type="ChEBI" id="CHEBI:57926"/>
    </ligand>
</feature>
<gene>
    <name evidence="16" type="ORF">GGR05_001125</name>
</gene>
<evidence type="ECO:0000256" key="1">
    <source>
        <dbReference type="ARBA" id="ARBA00004496"/>
    </source>
</evidence>